<dbReference type="Proteomes" id="UP001595711">
    <property type="component" value="Unassembled WGS sequence"/>
</dbReference>
<proteinExistence type="predicted"/>
<dbReference type="EMBL" id="JBHRYJ010000004">
    <property type="protein sequence ID" value="MFC3677344.1"/>
    <property type="molecule type" value="Genomic_DNA"/>
</dbReference>
<evidence type="ECO:0000313" key="2">
    <source>
        <dbReference type="EMBL" id="MFC3677344.1"/>
    </source>
</evidence>
<accession>A0ABV7VJG7</accession>
<name>A0ABV7VJG7_9PROT</name>
<evidence type="ECO:0000256" key="1">
    <source>
        <dbReference type="SAM" id="MobiDB-lite"/>
    </source>
</evidence>
<reference evidence="3" key="1">
    <citation type="journal article" date="2019" name="Int. J. Syst. Evol. Microbiol.">
        <title>The Global Catalogue of Microorganisms (GCM) 10K type strain sequencing project: providing services to taxonomists for standard genome sequencing and annotation.</title>
        <authorList>
            <consortium name="The Broad Institute Genomics Platform"/>
            <consortium name="The Broad Institute Genome Sequencing Center for Infectious Disease"/>
            <person name="Wu L."/>
            <person name="Ma J."/>
        </authorList>
    </citation>
    <scope>NUCLEOTIDE SEQUENCE [LARGE SCALE GENOMIC DNA]</scope>
    <source>
        <strain evidence="3">KCTC 42182</strain>
    </source>
</reference>
<evidence type="ECO:0000313" key="3">
    <source>
        <dbReference type="Proteomes" id="UP001595711"/>
    </source>
</evidence>
<gene>
    <name evidence="2" type="ORF">ACFOOQ_17455</name>
</gene>
<dbReference type="RefSeq" id="WP_379728883.1">
    <property type="nucleotide sequence ID" value="NZ_JBHRYJ010000004.1"/>
</dbReference>
<feature type="compositionally biased region" description="Low complexity" evidence="1">
    <location>
        <begin position="168"/>
        <end position="193"/>
    </location>
</feature>
<comment type="caution">
    <text evidence="2">The sequence shown here is derived from an EMBL/GenBank/DDBJ whole genome shotgun (WGS) entry which is preliminary data.</text>
</comment>
<sequence length="213" mass="21379">MPLESIGSYAVVSSTGANARGARQSVAPQYSVANDSGFAAASARGGDTGGEEVRLPSSTSSVAVYLSPFIRLDLETRLAIVEFRDSQTGAVKQQYPSPRVVEQYRQNLPESSDLQPQPSQSKSAEAPNLQVQVIGPSDNAGTGSNAGASDQLTGTTGPVFGTGSQSDTAAQAAPAQAAPAAPASTPAPLAHAAAAAFTAAQAAPAPSRELAIA</sequence>
<keyword evidence="3" id="KW-1185">Reference proteome</keyword>
<feature type="compositionally biased region" description="Polar residues" evidence="1">
    <location>
        <begin position="139"/>
        <end position="167"/>
    </location>
</feature>
<organism evidence="2 3">
    <name type="scientific">Ferrovibrio xuzhouensis</name>
    <dbReference type="NCBI Taxonomy" id="1576914"/>
    <lineage>
        <taxon>Bacteria</taxon>
        <taxon>Pseudomonadati</taxon>
        <taxon>Pseudomonadota</taxon>
        <taxon>Alphaproteobacteria</taxon>
        <taxon>Rhodospirillales</taxon>
        <taxon>Rhodospirillaceae</taxon>
        <taxon>Ferrovibrio</taxon>
    </lineage>
</organism>
<feature type="region of interest" description="Disordered" evidence="1">
    <location>
        <begin position="133"/>
        <end position="193"/>
    </location>
</feature>
<protein>
    <submittedName>
        <fullName evidence="2">Uncharacterized protein</fullName>
    </submittedName>
</protein>